<feature type="transmembrane region" description="Helical" evidence="1">
    <location>
        <begin position="152"/>
        <end position="176"/>
    </location>
</feature>
<feature type="transmembrane region" description="Helical" evidence="1">
    <location>
        <begin position="429"/>
        <end position="455"/>
    </location>
</feature>
<evidence type="ECO:0000313" key="2">
    <source>
        <dbReference type="EMBL" id="KFI91003.1"/>
    </source>
</evidence>
<feature type="transmembrane region" description="Helical" evidence="1">
    <location>
        <begin position="188"/>
        <end position="208"/>
    </location>
</feature>
<keyword evidence="1" id="KW-0812">Transmembrane</keyword>
<feature type="transmembrane region" description="Helical" evidence="1">
    <location>
        <begin position="253"/>
        <end position="278"/>
    </location>
</feature>
<organism evidence="2 3">
    <name type="scientific">Bifidobacterium saguini DSM 23967</name>
    <dbReference type="NCBI Taxonomy" id="1437607"/>
    <lineage>
        <taxon>Bacteria</taxon>
        <taxon>Bacillati</taxon>
        <taxon>Actinomycetota</taxon>
        <taxon>Actinomycetes</taxon>
        <taxon>Bifidobacteriales</taxon>
        <taxon>Bifidobacteriaceae</taxon>
        <taxon>Bifidobacterium</taxon>
    </lineage>
</organism>
<feature type="transmembrane region" description="Helical" evidence="1">
    <location>
        <begin position="70"/>
        <end position="95"/>
    </location>
</feature>
<keyword evidence="1" id="KW-1133">Transmembrane helix</keyword>
<dbReference type="RefSeq" id="WP_033892015.1">
    <property type="nucleotide sequence ID" value="NZ_JDUT01000019.1"/>
</dbReference>
<protein>
    <submittedName>
        <fullName evidence="2">Putative membrane protein</fullName>
    </submittedName>
</protein>
<sequence>MNTALTIVRMRWALTWATLRKSVWQTVAYIFALIAAVITVVGTAMAAWFIGGLDHAGPQDAMLADYGPFAFLRSMTIALGALIIFTVVFIQLMLFGDGSTMSPRKFALYGIPDRTLQFGLLLSGMSGLPAITGMLTFALWTLSYRNMGAPTVAISLISAIFSVLTIVSLSKLLIALCTTLVTSKRGKALFYMVTLLGFIVLCELPSLVMSSDALHTATPEERGAGLAMFATAVSWTPFGASFQLPFDVAIGDAAALIGHIAVLAVTWVFCFALCTWCLRHERKITGAAARTVTIAGLGAFKRMPDSISGAVSARLITYLKRDPRQAMLFIMPVLFVAIFFMQARGESMAIWSSLITAGWLLAIAESNGLAYDGRGFAMEVIAGVDGLHDRIGRVRIYVGIALTYLVVLGVVLMIITGDWRHPMSLMFALLFWALGIAVALCGIGLAEVTSTVLLYPVPSMDKPFSSPQGRAVAQGFFPFVYLFGTFVLLLPTGIVASILAIIGSISTMFWLLIPIAIINGIGMLILGTWLGGKLLDARMLSIVSTLDSFASLQH</sequence>
<dbReference type="AlphaFoldDB" id="A0A087D653"/>
<keyword evidence="1" id="KW-0472">Membrane</keyword>
<feature type="transmembrane region" description="Helical" evidence="1">
    <location>
        <begin position="326"/>
        <end position="343"/>
    </location>
</feature>
<feature type="transmembrane region" description="Helical" evidence="1">
    <location>
        <begin position="396"/>
        <end position="417"/>
    </location>
</feature>
<evidence type="ECO:0000256" key="1">
    <source>
        <dbReference type="SAM" id="Phobius"/>
    </source>
</evidence>
<gene>
    <name evidence="2" type="ORF">BISA_1982</name>
</gene>
<feature type="transmembrane region" description="Helical" evidence="1">
    <location>
        <begin position="116"/>
        <end position="140"/>
    </location>
</feature>
<feature type="transmembrane region" description="Helical" evidence="1">
    <location>
        <begin position="476"/>
        <end position="502"/>
    </location>
</feature>
<proteinExistence type="predicted"/>
<dbReference type="EMBL" id="JGZN01000018">
    <property type="protein sequence ID" value="KFI91003.1"/>
    <property type="molecule type" value="Genomic_DNA"/>
</dbReference>
<dbReference type="STRING" id="1437607.BISA_1982"/>
<reference evidence="2 3" key="1">
    <citation type="submission" date="2014-03" db="EMBL/GenBank/DDBJ databases">
        <title>Genomics of Bifidobacteria.</title>
        <authorList>
            <person name="Ventura M."/>
            <person name="Milani C."/>
            <person name="Lugli G.A."/>
        </authorList>
    </citation>
    <scope>NUCLEOTIDE SEQUENCE [LARGE SCALE GENOMIC DNA]</scope>
    <source>
        <strain evidence="2 3">DSM 23967</strain>
    </source>
</reference>
<feature type="transmembrane region" description="Helical" evidence="1">
    <location>
        <begin position="27"/>
        <end position="50"/>
    </location>
</feature>
<feature type="transmembrane region" description="Helical" evidence="1">
    <location>
        <begin position="508"/>
        <end position="530"/>
    </location>
</feature>
<comment type="caution">
    <text evidence="2">The sequence shown here is derived from an EMBL/GenBank/DDBJ whole genome shotgun (WGS) entry which is preliminary data.</text>
</comment>
<name>A0A087D653_9BIFI</name>
<dbReference type="Proteomes" id="UP000029066">
    <property type="component" value="Unassembled WGS sequence"/>
</dbReference>
<evidence type="ECO:0000313" key="3">
    <source>
        <dbReference type="Proteomes" id="UP000029066"/>
    </source>
</evidence>
<dbReference type="OrthoDB" id="3261041at2"/>
<accession>A0A087D653</accession>